<dbReference type="Pfam" id="PF00691">
    <property type="entry name" value="OmpA"/>
    <property type="match status" value="1"/>
</dbReference>
<dbReference type="EMBL" id="CAACVJ010000590">
    <property type="protein sequence ID" value="VEP17614.1"/>
    <property type="molecule type" value="Genomic_DNA"/>
</dbReference>
<dbReference type="InterPro" id="IPR006665">
    <property type="entry name" value="OmpA-like"/>
</dbReference>
<sequence>MIGMKSQPGAADRNSDNQNFLENGRASIPEPLENLYSLLNELAEDDNEVNANLDFEESEITPPYNDGACSDRWSNTVDPQGKITAKSDLESASEEVTTQQHQTVNKSQDRSLKKPLETSHTKKDSKGDSFQKRSKQHSDLIKAKIIEQVIPNPKLQNAKKVEETEAYSNSASNEQSNSTEPVFVSKLQSVLQDSKQNQKTSQTSFIDLDSINQEDIAETDISQQWIAEKERQINELANSVNSLIPLIVEVSKAQDNSSQEYILKAIVPIIDRIIQQRSVEDNQKMAAAIANILPDAIRQEITNVPESIGKAIAPEIALSIKEQTILNEGAIAQAMGSEMGKAIKTQIEMERDAMVDALYPVIGSTIAKYMAEVVQSINEKVDAALSPEGIKRKIRAKMQGVSEAELILQESLPSSIRAIFLIHNNSGLVMRELQPNTESPLESDLLAGMLTAIRSFAHDCIASNSELDEIDYGNFKILFETAGYCYLAVVVEGEPIRQFRDRMRTIFSQIVLKYGDAIEEYQGDPATIPQSIEPLLEELVYESTKSDDRKPPKALYWLTAFLLGGVLIPWGIVTYRSAVAHRIEQSVAIELDATPELSVYRLNSEVKKGKLTLTGRVSSSYLRNLAATISSQIATEKNLELDNQIVAVNVPVDPTITAQEVTRITKALNQKSQILIDTMYQDKTVTINGLILDSKEQKILLDTFSSIPGVENAIFVIQQELPQLKTRIYFASNSSKLSLVADSAKITEIKQFLNKYPLIKLKIIGHSDRQGTKDDNVKLAQARANIVYQTLIAEGINPNRLEIVASLNSPPDLSPEQPLWLSRCVRFESFIAEK</sequence>
<evidence type="ECO:0000259" key="3">
    <source>
        <dbReference type="PROSITE" id="PS51123"/>
    </source>
</evidence>
<dbReference type="SUPFAM" id="SSF103088">
    <property type="entry name" value="OmpA-like"/>
    <property type="match status" value="1"/>
</dbReference>
<accession>A0A563W1N3</accession>
<dbReference type="InterPro" id="IPR036737">
    <property type="entry name" value="OmpA-like_sf"/>
</dbReference>
<protein>
    <submittedName>
        <fullName evidence="4">Outer membrane protein/peptidoglycan-associated (Lipo)protein</fullName>
    </submittedName>
</protein>
<feature type="region of interest" description="Disordered" evidence="2">
    <location>
        <begin position="1"/>
        <end position="28"/>
    </location>
</feature>
<organism evidence="4 5">
    <name type="scientific">Hyella patelloides LEGE 07179</name>
    <dbReference type="NCBI Taxonomy" id="945734"/>
    <lineage>
        <taxon>Bacteria</taxon>
        <taxon>Bacillati</taxon>
        <taxon>Cyanobacteriota</taxon>
        <taxon>Cyanophyceae</taxon>
        <taxon>Pleurocapsales</taxon>
        <taxon>Hyellaceae</taxon>
        <taxon>Hyella</taxon>
    </lineage>
</organism>
<dbReference type="PANTHER" id="PTHR30329:SF21">
    <property type="entry name" value="LIPOPROTEIN YIAD-RELATED"/>
    <property type="match status" value="1"/>
</dbReference>
<feature type="compositionally biased region" description="Polar residues" evidence="2">
    <location>
        <begin position="94"/>
        <end position="106"/>
    </location>
</feature>
<dbReference type="PROSITE" id="PS51123">
    <property type="entry name" value="OMPA_2"/>
    <property type="match status" value="1"/>
</dbReference>
<dbReference type="AlphaFoldDB" id="A0A563W1N3"/>
<keyword evidence="1" id="KW-0472">Membrane</keyword>
<feature type="compositionally biased region" description="Acidic residues" evidence="2">
    <location>
        <begin position="49"/>
        <end position="59"/>
    </location>
</feature>
<evidence type="ECO:0000313" key="4">
    <source>
        <dbReference type="EMBL" id="VEP17614.1"/>
    </source>
</evidence>
<dbReference type="GO" id="GO:0016020">
    <property type="term" value="C:membrane"/>
    <property type="evidence" value="ECO:0007669"/>
    <property type="project" value="UniProtKB-UniRule"/>
</dbReference>
<dbReference type="InterPro" id="IPR050330">
    <property type="entry name" value="Bact_OuterMem_StrucFunc"/>
</dbReference>
<name>A0A563W1N3_9CYAN</name>
<feature type="domain" description="OmpA-like" evidence="3">
    <location>
        <begin position="717"/>
        <end position="834"/>
    </location>
</feature>
<keyword evidence="5" id="KW-1185">Reference proteome</keyword>
<dbReference type="Gene3D" id="3.30.1330.60">
    <property type="entry name" value="OmpA-like domain"/>
    <property type="match status" value="1"/>
</dbReference>
<reference evidence="4 5" key="1">
    <citation type="submission" date="2019-01" db="EMBL/GenBank/DDBJ databases">
        <authorList>
            <person name="Brito A."/>
        </authorList>
    </citation>
    <scope>NUCLEOTIDE SEQUENCE [LARGE SCALE GENOMIC DNA]</scope>
    <source>
        <strain evidence="4">1</strain>
    </source>
</reference>
<evidence type="ECO:0000256" key="1">
    <source>
        <dbReference type="PROSITE-ProRule" id="PRU00473"/>
    </source>
</evidence>
<feature type="region of interest" description="Disordered" evidence="2">
    <location>
        <begin position="156"/>
        <end position="179"/>
    </location>
</feature>
<gene>
    <name evidence="4" type="ORF">H1P_630011</name>
</gene>
<feature type="region of interest" description="Disordered" evidence="2">
    <location>
        <begin position="49"/>
        <end position="137"/>
    </location>
</feature>
<dbReference type="PANTHER" id="PTHR30329">
    <property type="entry name" value="STATOR ELEMENT OF FLAGELLAR MOTOR COMPLEX"/>
    <property type="match status" value="1"/>
</dbReference>
<dbReference type="Proteomes" id="UP000320055">
    <property type="component" value="Unassembled WGS sequence"/>
</dbReference>
<dbReference type="CDD" id="cd07185">
    <property type="entry name" value="OmpA_C-like"/>
    <property type="match status" value="1"/>
</dbReference>
<evidence type="ECO:0000313" key="5">
    <source>
        <dbReference type="Proteomes" id="UP000320055"/>
    </source>
</evidence>
<evidence type="ECO:0000256" key="2">
    <source>
        <dbReference type="SAM" id="MobiDB-lite"/>
    </source>
</evidence>
<feature type="compositionally biased region" description="Polar residues" evidence="2">
    <location>
        <begin position="166"/>
        <end position="179"/>
    </location>
</feature>
<feature type="compositionally biased region" description="Basic and acidic residues" evidence="2">
    <location>
        <begin position="107"/>
        <end position="137"/>
    </location>
</feature>
<proteinExistence type="predicted"/>